<gene>
    <name evidence="1" type="ORF">PAC_16432</name>
</gene>
<dbReference type="Proteomes" id="UP000184330">
    <property type="component" value="Unassembled WGS sequence"/>
</dbReference>
<dbReference type="OrthoDB" id="10665944at2759"/>
<reference evidence="1 2" key="1">
    <citation type="submission" date="2016-03" db="EMBL/GenBank/DDBJ databases">
        <authorList>
            <person name="Ploux O."/>
        </authorList>
    </citation>
    <scope>NUCLEOTIDE SEQUENCE [LARGE SCALE GENOMIC DNA]</scope>
    <source>
        <strain evidence="1 2">UAMH 11012</strain>
    </source>
</reference>
<keyword evidence="2" id="KW-1185">Reference proteome</keyword>
<evidence type="ECO:0000313" key="1">
    <source>
        <dbReference type="EMBL" id="CZR66531.1"/>
    </source>
</evidence>
<name>A0A1L7XN91_9HELO</name>
<proteinExistence type="predicted"/>
<protein>
    <submittedName>
        <fullName evidence="1">Uncharacterized protein</fullName>
    </submittedName>
</protein>
<dbReference type="AlphaFoldDB" id="A0A1L7XN91"/>
<organism evidence="1 2">
    <name type="scientific">Phialocephala subalpina</name>
    <dbReference type="NCBI Taxonomy" id="576137"/>
    <lineage>
        <taxon>Eukaryota</taxon>
        <taxon>Fungi</taxon>
        <taxon>Dikarya</taxon>
        <taxon>Ascomycota</taxon>
        <taxon>Pezizomycotina</taxon>
        <taxon>Leotiomycetes</taxon>
        <taxon>Helotiales</taxon>
        <taxon>Mollisiaceae</taxon>
        <taxon>Phialocephala</taxon>
        <taxon>Phialocephala fortinii species complex</taxon>
    </lineage>
</organism>
<sequence>MKAVSSRAWSCGRGALVFLVQVADSGHAKKLNAFIGGVGVEDFKSGQTKMKSALVDFPSNDDDYDVKNWEMLSELDAGEFERLANAEIETRFPEQGRRLLRHYLRVRHRFREESRVGWHGLQPGDVHHDHGGTTIYAKSLIEEFSAKMINNSSTDVCVGGSHGSFSFTDASADYLSVRVMSWFSKKHDPKGTNSGNEHSSQLDGSTLSTVNASVSAVNSLAVTRTNTPPSPTSTTAADADKRPVTLRPYALQCLRPVLQAALRLWGWHLLSCMEFSDRM</sequence>
<evidence type="ECO:0000313" key="2">
    <source>
        <dbReference type="Proteomes" id="UP000184330"/>
    </source>
</evidence>
<accession>A0A1L7XN91</accession>
<dbReference type="EMBL" id="FJOG01000038">
    <property type="protein sequence ID" value="CZR66531.1"/>
    <property type="molecule type" value="Genomic_DNA"/>
</dbReference>